<dbReference type="PANTHER" id="PTHR37422:SF13">
    <property type="entry name" value="LIPOPOLYSACCHARIDE BIOSYNTHESIS PROTEIN PA4999-RELATED"/>
    <property type="match status" value="1"/>
</dbReference>
<dbReference type="PANTHER" id="PTHR37422">
    <property type="entry name" value="TEICHURONIC ACID BIOSYNTHESIS PROTEIN TUAE"/>
    <property type="match status" value="1"/>
</dbReference>
<feature type="transmembrane region" description="Helical" evidence="5">
    <location>
        <begin position="364"/>
        <end position="384"/>
    </location>
</feature>
<dbReference type="PATRIC" id="fig|445710.3.peg.3535"/>
<feature type="transmembrane region" description="Helical" evidence="5">
    <location>
        <begin position="297"/>
        <end position="318"/>
    </location>
</feature>
<evidence type="ECO:0000313" key="8">
    <source>
        <dbReference type="Proteomes" id="UP000077255"/>
    </source>
</evidence>
<feature type="domain" description="O-antigen ligase-related" evidence="6">
    <location>
        <begin position="186"/>
        <end position="304"/>
    </location>
</feature>
<evidence type="ECO:0000256" key="1">
    <source>
        <dbReference type="ARBA" id="ARBA00004141"/>
    </source>
</evidence>
<proteinExistence type="predicted"/>
<reference evidence="7 8" key="1">
    <citation type="submission" date="2016-02" db="EMBL/GenBank/DDBJ databases">
        <title>Complete genome sequencing and analysis of ATSB10, Dyella thiooxydans isolated from rhizosphere soil of sunflower (Helianthus annuus L.).</title>
        <authorList>
            <person name="Lee Y."/>
            <person name="Hwangbo K."/>
            <person name="Chung H."/>
            <person name="Yoo J."/>
            <person name="Kim K.Y."/>
            <person name="Sa T.M."/>
            <person name="Um Y."/>
            <person name="Madhaiyan M."/>
        </authorList>
    </citation>
    <scope>NUCLEOTIDE SEQUENCE [LARGE SCALE GENOMIC DNA]</scope>
    <source>
        <strain evidence="7 8">ATSB10</strain>
    </source>
</reference>
<evidence type="ECO:0000259" key="6">
    <source>
        <dbReference type="Pfam" id="PF04932"/>
    </source>
</evidence>
<feature type="transmembrane region" description="Helical" evidence="5">
    <location>
        <begin position="79"/>
        <end position="97"/>
    </location>
</feature>
<keyword evidence="4 5" id="KW-0472">Membrane</keyword>
<evidence type="ECO:0000256" key="4">
    <source>
        <dbReference type="ARBA" id="ARBA00023136"/>
    </source>
</evidence>
<dbReference type="InterPro" id="IPR007016">
    <property type="entry name" value="O-antigen_ligase-rel_domated"/>
</dbReference>
<sequence>MFPLIILYLSLTILRPQDYLPSLAGFPLLPIVLAMALLAWMASRYKTFGAPHFVLLPVFMLALMMSEVANGWIGGAIEQFSGFAPVIVAFAILAAGVSASQKRVSATFAVFALCSCVLALHGVEQKHLGVGWTGMGLSEDGRIQYVGIFNDPNDLGLLFVTAVPMAVYMAGRSRFLMRLVWLAGTCLLLYGVYLTNSRGAMLALLMEGGVYIWMRRGMVVAGMLGGIGLVAMRMLSSRMDELDAGEESAAGRVDAWYEGLHMFTSHPLFGVGAGNFTDYNYLTAHNSFILVLAETGFFGYVTWLALVGYSFLMLRQVLLHRPSEEALRDQEIDWPAEKTIARTLLLSLCGLFTAAFFLSRSYTVILYLTLAIVVGAYVGIRRRVPDLPPMRLGRSWWTWVPAAIGSIAFFFVLVAVLLHSE</sequence>
<feature type="transmembrane region" description="Helical" evidence="5">
    <location>
        <begin position="143"/>
        <end position="168"/>
    </location>
</feature>
<comment type="subcellular location">
    <subcellularLocation>
        <location evidence="1">Membrane</location>
        <topology evidence="1">Multi-pass membrane protein</topology>
    </subcellularLocation>
</comment>
<dbReference type="Pfam" id="PF04932">
    <property type="entry name" value="Wzy_C"/>
    <property type="match status" value="1"/>
</dbReference>
<evidence type="ECO:0000313" key="7">
    <source>
        <dbReference type="EMBL" id="AND70990.1"/>
    </source>
</evidence>
<evidence type="ECO:0000256" key="2">
    <source>
        <dbReference type="ARBA" id="ARBA00022692"/>
    </source>
</evidence>
<feature type="transmembrane region" description="Helical" evidence="5">
    <location>
        <begin position="175"/>
        <end position="193"/>
    </location>
</feature>
<dbReference type="EMBL" id="CP014841">
    <property type="protein sequence ID" value="AND70990.1"/>
    <property type="molecule type" value="Genomic_DNA"/>
</dbReference>
<keyword evidence="2 5" id="KW-0812">Transmembrane</keyword>
<feature type="transmembrane region" description="Helical" evidence="5">
    <location>
        <begin position="396"/>
        <end position="418"/>
    </location>
</feature>
<accession>A0A160N4V0</accession>
<dbReference type="InterPro" id="IPR051533">
    <property type="entry name" value="WaaL-like"/>
</dbReference>
<dbReference type="RefSeq" id="WP_063673960.1">
    <property type="nucleotide sequence ID" value="NZ_CP014841.1"/>
</dbReference>
<feature type="transmembrane region" description="Helical" evidence="5">
    <location>
        <begin position="213"/>
        <end position="235"/>
    </location>
</feature>
<dbReference type="STRING" id="445710.ATSB10_35360"/>
<dbReference type="OrthoDB" id="871774at2"/>
<feature type="transmembrane region" description="Helical" evidence="5">
    <location>
        <begin position="104"/>
        <end position="123"/>
    </location>
</feature>
<protein>
    <recommendedName>
        <fullName evidence="6">O-antigen ligase-related domain-containing protein</fullName>
    </recommendedName>
</protein>
<evidence type="ECO:0000256" key="3">
    <source>
        <dbReference type="ARBA" id="ARBA00022989"/>
    </source>
</evidence>
<dbReference type="GO" id="GO:0016020">
    <property type="term" value="C:membrane"/>
    <property type="evidence" value="ECO:0007669"/>
    <property type="project" value="UniProtKB-SubCell"/>
</dbReference>
<organism evidence="7 8">
    <name type="scientific">Dyella thiooxydans</name>
    <dbReference type="NCBI Taxonomy" id="445710"/>
    <lineage>
        <taxon>Bacteria</taxon>
        <taxon>Pseudomonadati</taxon>
        <taxon>Pseudomonadota</taxon>
        <taxon>Gammaproteobacteria</taxon>
        <taxon>Lysobacterales</taxon>
        <taxon>Rhodanobacteraceae</taxon>
        <taxon>Dyella</taxon>
    </lineage>
</organism>
<dbReference type="KEGG" id="dtx:ATSB10_35360"/>
<keyword evidence="8" id="KW-1185">Reference proteome</keyword>
<keyword evidence="3 5" id="KW-1133">Transmembrane helix</keyword>
<evidence type="ECO:0000256" key="5">
    <source>
        <dbReference type="SAM" id="Phobius"/>
    </source>
</evidence>
<name>A0A160N4V0_9GAMM</name>
<feature type="transmembrane region" description="Helical" evidence="5">
    <location>
        <begin position="339"/>
        <end position="358"/>
    </location>
</feature>
<dbReference type="AlphaFoldDB" id="A0A160N4V0"/>
<gene>
    <name evidence="7" type="ORF">ATSB10_35360</name>
</gene>
<feature type="transmembrane region" description="Helical" evidence="5">
    <location>
        <begin position="53"/>
        <end position="73"/>
    </location>
</feature>
<dbReference type="Proteomes" id="UP000077255">
    <property type="component" value="Chromosome"/>
</dbReference>
<feature type="transmembrane region" description="Helical" evidence="5">
    <location>
        <begin position="20"/>
        <end position="41"/>
    </location>
</feature>